<evidence type="ECO:0000313" key="2">
    <source>
        <dbReference type="EMBL" id="RSE17250.1"/>
    </source>
</evidence>
<dbReference type="AlphaFoldDB" id="A0A3R9FM33"/>
<feature type="chain" id="PRO_5018722600" description="Lipoprotein" evidence="1">
    <location>
        <begin position="23"/>
        <end position="121"/>
    </location>
</feature>
<feature type="signal peptide" evidence="1">
    <location>
        <begin position="1"/>
        <end position="22"/>
    </location>
</feature>
<protein>
    <recommendedName>
        <fullName evidence="4">Lipoprotein</fullName>
    </recommendedName>
</protein>
<proteinExistence type="predicted"/>
<accession>A0A3R9FM33</accession>
<dbReference type="PROSITE" id="PS51257">
    <property type="entry name" value="PROKAR_LIPOPROTEIN"/>
    <property type="match status" value="1"/>
</dbReference>
<name>A0A3R9FM33_ACIJO</name>
<evidence type="ECO:0008006" key="4">
    <source>
        <dbReference type="Google" id="ProtNLM"/>
    </source>
</evidence>
<comment type="caution">
    <text evidence="2">The sequence shown here is derived from an EMBL/GenBank/DDBJ whole genome shotgun (WGS) entry which is preliminary data.</text>
</comment>
<keyword evidence="1" id="KW-0732">Signal</keyword>
<dbReference type="RefSeq" id="WP_125274990.1">
    <property type="nucleotide sequence ID" value="NZ_RHXE01000074.1"/>
</dbReference>
<evidence type="ECO:0000256" key="1">
    <source>
        <dbReference type="SAM" id="SignalP"/>
    </source>
</evidence>
<organism evidence="2 3">
    <name type="scientific">Acinetobacter johnsonii</name>
    <dbReference type="NCBI Taxonomy" id="40214"/>
    <lineage>
        <taxon>Bacteria</taxon>
        <taxon>Pseudomonadati</taxon>
        <taxon>Pseudomonadota</taxon>
        <taxon>Gammaproteobacteria</taxon>
        <taxon>Moraxellales</taxon>
        <taxon>Moraxellaceae</taxon>
        <taxon>Acinetobacter</taxon>
    </lineage>
</organism>
<sequence length="121" mass="13486">MSKSLSSINKIFLGLIFISVIAACTRESTGTHGVSEKENTCINLAKFANNVMKKHQDNILMADVLKEIDAMVDVSGESKTVLKEIAVEAYRQGVFTDESFRERQLVEFSNDVHIKCLDAMK</sequence>
<gene>
    <name evidence="2" type="ORF">EGT73_17350</name>
</gene>
<dbReference type="Proteomes" id="UP000277537">
    <property type="component" value="Unassembled WGS sequence"/>
</dbReference>
<evidence type="ECO:0000313" key="3">
    <source>
        <dbReference type="Proteomes" id="UP000277537"/>
    </source>
</evidence>
<dbReference type="EMBL" id="RHXE01000074">
    <property type="protein sequence ID" value="RSE17250.1"/>
    <property type="molecule type" value="Genomic_DNA"/>
</dbReference>
<reference evidence="2 3" key="1">
    <citation type="submission" date="2018-10" db="EMBL/GenBank/DDBJ databases">
        <title>Transmission dynamics of multidrug resistant bacteria on intensive care unit surfaces.</title>
        <authorList>
            <person name="D'Souza A.W."/>
            <person name="Potter R.F."/>
            <person name="Wallace M."/>
            <person name="Shupe A."/>
            <person name="Patel S."/>
            <person name="Sun S."/>
            <person name="Gul D."/>
            <person name="Kwon J.H."/>
            <person name="Andleeb S."/>
            <person name="Burnham C.-A.D."/>
            <person name="Dantas G."/>
        </authorList>
    </citation>
    <scope>NUCLEOTIDE SEQUENCE [LARGE SCALE GENOMIC DNA]</scope>
    <source>
        <strain evidence="2 3">AJ_385</strain>
    </source>
</reference>